<dbReference type="GO" id="GO:0061564">
    <property type="term" value="P:axon development"/>
    <property type="evidence" value="ECO:0007669"/>
    <property type="project" value="TreeGrafter"/>
</dbReference>
<keyword evidence="4" id="KW-0524">Neurogenesis</keyword>
<comment type="subcellular location">
    <subcellularLocation>
        <location evidence="1">Nucleus</location>
    </subcellularLocation>
</comment>
<evidence type="ECO:0000256" key="1">
    <source>
        <dbReference type="ARBA" id="ARBA00004123"/>
    </source>
</evidence>
<keyword evidence="3" id="KW-0221">Differentiation</keyword>
<evidence type="ECO:0000256" key="4">
    <source>
        <dbReference type="ARBA" id="ARBA00022902"/>
    </source>
</evidence>
<dbReference type="GO" id="GO:0070888">
    <property type="term" value="F:E-box binding"/>
    <property type="evidence" value="ECO:0007669"/>
    <property type="project" value="TreeGrafter"/>
</dbReference>
<dbReference type="PROSITE" id="PS50888">
    <property type="entry name" value="BHLH"/>
    <property type="match status" value="1"/>
</dbReference>
<feature type="compositionally biased region" description="Low complexity" evidence="6">
    <location>
        <begin position="63"/>
        <end position="78"/>
    </location>
</feature>
<dbReference type="AlphaFoldDB" id="A0A1I7ZE74"/>
<dbReference type="GO" id="GO:0007423">
    <property type="term" value="P:sensory organ development"/>
    <property type="evidence" value="ECO:0007669"/>
    <property type="project" value="TreeGrafter"/>
</dbReference>
<feature type="region of interest" description="Disordered" evidence="6">
    <location>
        <begin position="63"/>
        <end position="97"/>
    </location>
</feature>
<evidence type="ECO:0000256" key="2">
    <source>
        <dbReference type="ARBA" id="ARBA00022473"/>
    </source>
</evidence>
<dbReference type="Pfam" id="PF00010">
    <property type="entry name" value="HLH"/>
    <property type="match status" value="1"/>
</dbReference>
<dbReference type="WBParaSite" id="L893_g25464.t1">
    <property type="protein sequence ID" value="L893_g25464.t1"/>
    <property type="gene ID" value="L893_g25464"/>
</dbReference>
<dbReference type="GO" id="GO:0046983">
    <property type="term" value="F:protein dimerization activity"/>
    <property type="evidence" value="ECO:0007669"/>
    <property type="project" value="InterPro"/>
</dbReference>
<dbReference type="InterPro" id="IPR050359">
    <property type="entry name" value="bHLH_transcription_factors"/>
</dbReference>
<dbReference type="PANTHER" id="PTHR19290:SF162">
    <property type="entry name" value="TRANSCRIPTION FACTOR ATOH7"/>
    <property type="match status" value="1"/>
</dbReference>
<keyword evidence="5" id="KW-0539">Nucleus</keyword>
<evidence type="ECO:0000313" key="9">
    <source>
        <dbReference type="WBParaSite" id="L893_g25464.t1"/>
    </source>
</evidence>
<protein>
    <submittedName>
        <fullName evidence="9">BHLH domain-containing protein</fullName>
    </submittedName>
</protein>
<dbReference type="GO" id="GO:0000981">
    <property type="term" value="F:DNA-binding transcription factor activity, RNA polymerase II-specific"/>
    <property type="evidence" value="ECO:0007669"/>
    <property type="project" value="TreeGrafter"/>
</dbReference>
<organism evidence="8 9">
    <name type="scientific">Steinernema glaseri</name>
    <dbReference type="NCBI Taxonomy" id="37863"/>
    <lineage>
        <taxon>Eukaryota</taxon>
        <taxon>Metazoa</taxon>
        <taxon>Ecdysozoa</taxon>
        <taxon>Nematoda</taxon>
        <taxon>Chromadorea</taxon>
        <taxon>Rhabditida</taxon>
        <taxon>Tylenchina</taxon>
        <taxon>Panagrolaimomorpha</taxon>
        <taxon>Strongyloidoidea</taxon>
        <taxon>Steinernematidae</taxon>
        <taxon>Steinernema</taxon>
    </lineage>
</organism>
<dbReference type="InterPro" id="IPR036638">
    <property type="entry name" value="HLH_DNA-bd_sf"/>
</dbReference>
<accession>A0A1I7ZE74</accession>
<name>A0A1I7ZE74_9BILA</name>
<dbReference type="Gene3D" id="4.10.280.10">
    <property type="entry name" value="Helix-loop-helix DNA-binding domain"/>
    <property type="match status" value="1"/>
</dbReference>
<evidence type="ECO:0000256" key="3">
    <source>
        <dbReference type="ARBA" id="ARBA00022782"/>
    </source>
</evidence>
<keyword evidence="8" id="KW-1185">Reference proteome</keyword>
<keyword evidence="2" id="KW-0217">Developmental protein</keyword>
<proteinExistence type="predicted"/>
<feature type="domain" description="BHLH" evidence="7">
    <location>
        <begin position="106"/>
        <end position="158"/>
    </location>
</feature>
<dbReference type="PANTHER" id="PTHR19290">
    <property type="entry name" value="BASIC HELIX-LOOP-HELIX PROTEIN NEUROGENIN-RELATED"/>
    <property type="match status" value="1"/>
</dbReference>
<evidence type="ECO:0000256" key="6">
    <source>
        <dbReference type="SAM" id="MobiDB-lite"/>
    </source>
</evidence>
<sequence>MTTTWQHAYTTTSASGAVLPYGNMATAPGYPHHHPQAAGLTSPTTVFQNHAMTPMDFQQFYCSTSSGQGTQGASPTTSEEYHDDDAKAGKGGARRYKTPSPQILRLRRQAANARERKRMNMLNTAFDTLRDHIPEIDKGRRLSKMETLLMAHYYIQELVSLLETDKTE</sequence>
<dbReference type="SUPFAM" id="SSF47459">
    <property type="entry name" value="HLH, helix-loop-helix DNA-binding domain"/>
    <property type="match status" value="1"/>
</dbReference>
<evidence type="ECO:0000256" key="5">
    <source>
        <dbReference type="ARBA" id="ARBA00023242"/>
    </source>
</evidence>
<dbReference type="Proteomes" id="UP000095287">
    <property type="component" value="Unplaced"/>
</dbReference>
<evidence type="ECO:0000259" key="7">
    <source>
        <dbReference type="PROSITE" id="PS50888"/>
    </source>
</evidence>
<dbReference type="GO" id="GO:0045944">
    <property type="term" value="P:positive regulation of transcription by RNA polymerase II"/>
    <property type="evidence" value="ECO:0007669"/>
    <property type="project" value="TreeGrafter"/>
</dbReference>
<dbReference type="CDD" id="cd11430">
    <property type="entry name" value="bHLH_TS_ATOH1_like"/>
    <property type="match status" value="1"/>
</dbReference>
<dbReference type="SMART" id="SM00353">
    <property type="entry name" value="HLH"/>
    <property type="match status" value="1"/>
</dbReference>
<dbReference type="InterPro" id="IPR011598">
    <property type="entry name" value="bHLH_dom"/>
</dbReference>
<evidence type="ECO:0000313" key="8">
    <source>
        <dbReference type="Proteomes" id="UP000095287"/>
    </source>
</evidence>
<dbReference type="GO" id="GO:0005634">
    <property type="term" value="C:nucleus"/>
    <property type="evidence" value="ECO:0007669"/>
    <property type="project" value="UniProtKB-SubCell"/>
</dbReference>
<reference evidence="9" key="1">
    <citation type="submission" date="2016-11" db="UniProtKB">
        <authorList>
            <consortium name="WormBaseParasite"/>
        </authorList>
    </citation>
    <scope>IDENTIFICATION</scope>
</reference>